<evidence type="ECO:0000313" key="9">
    <source>
        <dbReference type="Proteomes" id="UP000027135"/>
    </source>
</evidence>
<comment type="subcellular location">
    <subcellularLocation>
        <location evidence="2">Chromosome</location>
    </subcellularLocation>
    <subcellularLocation>
        <location evidence="1">Nucleus</location>
    </subcellularLocation>
</comment>
<dbReference type="PANTHER" id="PTHR13386">
    <property type="entry name" value="HISTONE PARYLATION FACTOR 1"/>
    <property type="match status" value="1"/>
</dbReference>
<evidence type="ECO:0000256" key="2">
    <source>
        <dbReference type="ARBA" id="ARBA00004286"/>
    </source>
</evidence>
<keyword evidence="9" id="KW-1185">Reference proteome</keyword>
<dbReference type="eggNOG" id="KOG3952">
    <property type="taxonomic scope" value="Eukaryota"/>
</dbReference>
<dbReference type="GO" id="GO:0072572">
    <property type="term" value="F:poly-ADP-D-ribose binding"/>
    <property type="evidence" value="ECO:0007669"/>
    <property type="project" value="TreeGrafter"/>
</dbReference>
<comment type="similarity">
    <text evidence="3">Belongs to the HPF1 family.</text>
</comment>
<evidence type="ECO:0000256" key="3">
    <source>
        <dbReference type="ARBA" id="ARBA00010803"/>
    </source>
</evidence>
<dbReference type="GO" id="GO:0042393">
    <property type="term" value="F:histone binding"/>
    <property type="evidence" value="ECO:0007669"/>
    <property type="project" value="InterPro"/>
</dbReference>
<accession>A0A067QMU3</accession>
<dbReference type="STRING" id="136037.A0A067QMU3"/>
<dbReference type="GO" id="GO:0005694">
    <property type="term" value="C:chromosome"/>
    <property type="evidence" value="ECO:0007669"/>
    <property type="project" value="UniProtKB-SubCell"/>
</dbReference>
<gene>
    <name evidence="8" type="ORF">L798_00902</name>
</gene>
<name>A0A067QMU3_ZOONE</name>
<dbReference type="InterPro" id="IPR019361">
    <property type="entry name" value="HPF1"/>
</dbReference>
<evidence type="ECO:0000256" key="4">
    <source>
        <dbReference type="ARBA" id="ARBA00022454"/>
    </source>
</evidence>
<evidence type="ECO:0000256" key="1">
    <source>
        <dbReference type="ARBA" id="ARBA00004123"/>
    </source>
</evidence>
<keyword evidence="4" id="KW-0158">Chromosome</keyword>
<reference evidence="8 9" key="1">
    <citation type="journal article" date="2014" name="Nat. Commun.">
        <title>Molecular traces of alternative social organization in a termite genome.</title>
        <authorList>
            <person name="Terrapon N."/>
            <person name="Li C."/>
            <person name="Robertson H.M."/>
            <person name="Ji L."/>
            <person name="Meng X."/>
            <person name="Booth W."/>
            <person name="Chen Z."/>
            <person name="Childers C.P."/>
            <person name="Glastad K.M."/>
            <person name="Gokhale K."/>
            <person name="Gowin J."/>
            <person name="Gronenberg W."/>
            <person name="Hermansen R.A."/>
            <person name="Hu H."/>
            <person name="Hunt B.G."/>
            <person name="Huylmans A.K."/>
            <person name="Khalil S.M."/>
            <person name="Mitchell R.D."/>
            <person name="Munoz-Torres M.C."/>
            <person name="Mustard J.A."/>
            <person name="Pan H."/>
            <person name="Reese J.T."/>
            <person name="Scharf M.E."/>
            <person name="Sun F."/>
            <person name="Vogel H."/>
            <person name="Xiao J."/>
            <person name="Yang W."/>
            <person name="Yang Z."/>
            <person name="Yang Z."/>
            <person name="Zhou J."/>
            <person name="Zhu J."/>
            <person name="Brent C.S."/>
            <person name="Elsik C.G."/>
            <person name="Goodisman M.A."/>
            <person name="Liberles D.A."/>
            <person name="Roe R.M."/>
            <person name="Vargo E.L."/>
            <person name="Vilcinskas A."/>
            <person name="Wang J."/>
            <person name="Bornberg-Bauer E."/>
            <person name="Korb J."/>
            <person name="Zhang G."/>
            <person name="Liebig J."/>
        </authorList>
    </citation>
    <scope>NUCLEOTIDE SEQUENCE [LARGE SCALE GENOMIC DNA]</scope>
    <source>
        <tissue evidence="8">Whole organism</tissue>
    </source>
</reference>
<keyword evidence="6" id="KW-0732">Signal</keyword>
<dbReference type="EMBL" id="KK853238">
    <property type="protein sequence ID" value="KDR09527.1"/>
    <property type="molecule type" value="Genomic_DNA"/>
</dbReference>
<protein>
    <recommendedName>
        <fullName evidence="7">PBZ-type domain-containing protein</fullName>
    </recommendedName>
</protein>
<dbReference type="Pfam" id="PF10283">
    <property type="entry name" value="zf-CCHH"/>
    <property type="match status" value="1"/>
</dbReference>
<dbReference type="Proteomes" id="UP000027135">
    <property type="component" value="Unassembled WGS sequence"/>
</dbReference>
<dbReference type="InterPro" id="IPR019406">
    <property type="entry name" value="APLF_PBZ"/>
</dbReference>
<evidence type="ECO:0000259" key="7">
    <source>
        <dbReference type="Pfam" id="PF10283"/>
    </source>
</evidence>
<evidence type="ECO:0000256" key="5">
    <source>
        <dbReference type="ARBA" id="ARBA00023242"/>
    </source>
</evidence>
<evidence type="ECO:0000256" key="6">
    <source>
        <dbReference type="SAM" id="SignalP"/>
    </source>
</evidence>
<dbReference type="OrthoDB" id="416496at2759"/>
<dbReference type="GO" id="GO:0006974">
    <property type="term" value="P:DNA damage response"/>
    <property type="evidence" value="ECO:0007669"/>
    <property type="project" value="InterPro"/>
</dbReference>
<evidence type="ECO:0000313" key="8">
    <source>
        <dbReference type="EMBL" id="KDR09527.1"/>
    </source>
</evidence>
<dbReference type="GO" id="GO:0005634">
    <property type="term" value="C:nucleus"/>
    <property type="evidence" value="ECO:0007669"/>
    <property type="project" value="UniProtKB-SubCell"/>
</dbReference>
<dbReference type="AlphaFoldDB" id="A0A067QMU3"/>
<proteinExistence type="inferred from homology"/>
<organism evidence="8 9">
    <name type="scientific">Zootermopsis nevadensis</name>
    <name type="common">Dampwood termite</name>
    <dbReference type="NCBI Taxonomy" id="136037"/>
    <lineage>
        <taxon>Eukaryota</taxon>
        <taxon>Metazoa</taxon>
        <taxon>Ecdysozoa</taxon>
        <taxon>Arthropoda</taxon>
        <taxon>Hexapoda</taxon>
        <taxon>Insecta</taxon>
        <taxon>Pterygota</taxon>
        <taxon>Neoptera</taxon>
        <taxon>Polyneoptera</taxon>
        <taxon>Dictyoptera</taxon>
        <taxon>Blattodea</taxon>
        <taxon>Blattoidea</taxon>
        <taxon>Termitoidae</taxon>
        <taxon>Termopsidae</taxon>
        <taxon>Zootermopsis</taxon>
    </lineage>
</organism>
<sequence length="429" mass="48366">MEVMDILILVVLNVILSLRMAAIGLGGWAAVPTNDVDSRIPCRYGQKCYQKNPLHHQKYKHPPKRKLETKDGIVKKKKKEVAAADVPICTVPVQVEDECKALSVSKEEEDLPPTPENEKEAIKQKFLVEMPEDFYSFWSFCQSLSPDKPEEALKHVGLLLVGPFDVLSGNLKKAKNRKLAIYLVHWRYYYDPPEFQTVIKGDDTKQYHVGYFRDDPQELPCFVASNAAAVGCTLTLMAENIFGAVNCYLQDMKRMCDPFQKIKVSKIQTALQSWAKDKNFPLDVSTAAMKARNKKVVTKTFHNAGMVVPWNKETDLGYRKLIETDANLKQILRNVLGSSCKMERDAHLEKLQPVVTAVNIANDECDFGASLELGLDLFCFGGEIFHRTALNLLKTAYSLLQRNEFAVIAEAHLKNRRKGTALSVVDQDA</sequence>
<feature type="domain" description="PBZ-type" evidence="7">
    <location>
        <begin position="39"/>
        <end position="64"/>
    </location>
</feature>
<dbReference type="InParanoid" id="A0A067QMU3"/>
<feature type="chain" id="PRO_5001648134" description="PBZ-type domain-containing protein" evidence="6">
    <location>
        <begin position="22"/>
        <end position="429"/>
    </location>
</feature>
<feature type="signal peptide" evidence="6">
    <location>
        <begin position="1"/>
        <end position="21"/>
    </location>
</feature>
<keyword evidence="5" id="KW-0539">Nucleus</keyword>
<dbReference type="Pfam" id="PF10228">
    <property type="entry name" value="HPF1"/>
    <property type="match status" value="1"/>
</dbReference>
<dbReference type="OMA" id="HKELHML"/>
<dbReference type="FunCoup" id="A0A067QMU3">
    <property type="interactions" value="1115"/>
</dbReference>
<dbReference type="PANTHER" id="PTHR13386:SF1">
    <property type="entry name" value="HISTONE PARYLATION FACTOR 1"/>
    <property type="match status" value="1"/>
</dbReference>